<dbReference type="PATRIC" id="fig|1444770.3.peg.2883"/>
<evidence type="ECO:0000313" key="2">
    <source>
        <dbReference type="Proteomes" id="UP000020406"/>
    </source>
</evidence>
<name>Z9JFK8_9GAMM</name>
<dbReference type="Proteomes" id="UP000020406">
    <property type="component" value="Unassembled WGS sequence"/>
</dbReference>
<evidence type="ECO:0000313" key="1">
    <source>
        <dbReference type="EMBL" id="EWS77185.1"/>
    </source>
</evidence>
<sequence length="54" mass="5942">MCDADYIASAWVGCGALPPAALRLQPLLNYLHIPSERDGMLWVNDSISMMPHVT</sequence>
<comment type="caution">
    <text evidence="1">The sequence shown here is derived from an EMBL/GenBank/DDBJ whole genome shotgun (WGS) entry which is preliminary data.</text>
</comment>
<dbReference type="EMBL" id="JDSQ01000028">
    <property type="protein sequence ID" value="EWS77185.1"/>
    <property type="molecule type" value="Genomic_DNA"/>
</dbReference>
<accession>Z9JFK8</accession>
<proteinExistence type="predicted"/>
<organism evidence="1 2">
    <name type="scientific">Xylella taiwanensis</name>
    <dbReference type="NCBI Taxonomy" id="1444770"/>
    <lineage>
        <taxon>Bacteria</taxon>
        <taxon>Pseudomonadati</taxon>
        <taxon>Pseudomonadota</taxon>
        <taxon>Gammaproteobacteria</taxon>
        <taxon>Lysobacterales</taxon>
        <taxon>Lysobacteraceae</taxon>
        <taxon>Xylella</taxon>
    </lineage>
</organism>
<dbReference type="AlphaFoldDB" id="Z9JFK8"/>
<gene>
    <name evidence="1" type="ORF">AF72_12230</name>
</gene>
<reference evidence="1 2" key="1">
    <citation type="journal article" date="2014" name="Genome Announc.">
        <title>Draft Genome Sequence of Xylella fastidiosa Pear Leaf Scorch Strain in Taiwan.</title>
        <authorList>
            <person name="Su C.C."/>
            <person name="Deng W.L."/>
            <person name="Jan F.J."/>
            <person name="Chang C.J."/>
            <person name="Huang H."/>
            <person name="Chen J."/>
        </authorList>
    </citation>
    <scope>NUCLEOTIDE SEQUENCE [LARGE SCALE GENOMIC DNA]</scope>
    <source>
        <strain evidence="1 2">PLS229</strain>
    </source>
</reference>
<protein>
    <submittedName>
        <fullName evidence="1">Uncharacterized protein</fullName>
    </submittedName>
</protein>